<organism evidence="2">
    <name type="scientific">Arundo donax</name>
    <name type="common">Giant reed</name>
    <name type="synonym">Donax arundinaceus</name>
    <dbReference type="NCBI Taxonomy" id="35708"/>
    <lineage>
        <taxon>Eukaryota</taxon>
        <taxon>Viridiplantae</taxon>
        <taxon>Streptophyta</taxon>
        <taxon>Embryophyta</taxon>
        <taxon>Tracheophyta</taxon>
        <taxon>Spermatophyta</taxon>
        <taxon>Magnoliopsida</taxon>
        <taxon>Liliopsida</taxon>
        <taxon>Poales</taxon>
        <taxon>Poaceae</taxon>
        <taxon>PACMAD clade</taxon>
        <taxon>Arundinoideae</taxon>
        <taxon>Arundineae</taxon>
        <taxon>Arundo</taxon>
    </lineage>
</organism>
<sequence>MKERRGMGFCSGSGKKMRPTSALTGTTRCGNCGTARRIAGRGFLRTRASRYL</sequence>
<feature type="region of interest" description="Disordered" evidence="1">
    <location>
        <begin position="1"/>
        <end position="26"/>
    </location>
</feature>
<evidence type="ECO:0000313" key="2">
    <source>
        <dbReference type="EMBL" id="JAD18920.1"/>
    </source>
</evidence>
<dbReference type="AlphaFoldDB" id="A0A0A8Y1H9"/>
<dbReference type="EMBL" id="GBRH01278975">
    <property type="protein sequence ID" value="JAD18920.1"/>
    <property type="molecule type" value="Transcribed_RNA"/>
</dbReference>
<proteinExistence type="predicted"/>
<reference evidence="2" key="1">
    <citation type="submission" date="2014-09" db="EMBL/GenBank/DDBJ databases">
        <authorList>
            <person name="Magalhaes I.L.F."/>
            <person name="Oliveira U."/>
            <person name="Santos F.R."/>
            <person name="Vidigal T.H.D.A."/>
            <person name="Brescovit A.D."/>
            <person name="Santos A.J."/>
        </authorList>
    </citation>
    <scope>NUCLEOTIDE SEQUENCE</scope>
    <source>
        <tissue evidence="2">Shoot tissue taken approximately 20 cm above the soil surface</tissue>
    </source>
</reference>
<name>A0A0A8Y1H9_ARUDO</name>
<accession>A0A0A8Y1H9</accession>
<evidence type="ECO:0000256" key="1">
    <source>
        <dbReference type="SAM" id="MobiDB-lite"/>
    </source>
</evidence>
<reference evidence="2" key="2">
    <citation type="journal article" date="2015" name="Data Brief">
        <title>Shoot transcriptome of the giant reed, Arundo donax.</title>
        <authorList>
            <person name="Barrero R.A."/>
            <person name="Guerrero F.D."/>
            <person name="Moolhuijzen P."/>
            <person name="Goolsby J.A."/>
            <person name="Tidwell J."/>
            <person name="Bellgard S.E."/>
            <person name="Bellgard M.I."/>
        </authorList>
    </citation>
    <scope>NUCLEOTIDE SEQUENCE</scope>
    <source>
        <tissue evidence="2">Shoot tissue taken approximately 20 cm above the soil surface</tissue>
    </source>
</reference>
<protein>
    <submittedName>
        <fullName evidence="2">Uncharacterized protein</fullName>
    </submittedName>
</protein>